<dbReference type="InterPro" id="IPR001316">
    <property type="entry name" value="Pept_S1A_streptogrisin"/>
</dbReference>
<feature type="disulfide bond" evidence="9">
    <location>
        <begin position="328"/>
        <end position="355"/>
    </location>
</feature>
<feature type="active site" description="Charge relay system" evidence="8">
    <location>
        <position position="229"/>
    </location>
</feature>
<evidence type="ECO:0000256" key="6">
    <source>
        <dbReference type="ARBA" id="ARBA00023145"/>
    </source>
</evidence>
<dbReference type="InterPro" id="IPR043504">
    <property type="entry name" value="Peptidase_S1_PA_chymotrypsin"/>
</dbReference>
<dbReference type="Gene3D" id="3.30.300.50">
    <property type="match status" value="2"/>
</dbReference>
<dbReference type="InterPro" id="IPR009003">
    <property type="entry name" value="Peptidase_S1_PA"/>
</dbReference>
<organism evidence="12 13">
    <name type="scientific">Stackebrandtia nassauensis (strain DSM 44728 / CIP 108903 / NRRL B-16338 / NBRC 102104 / LLR-40K-21)</name>
    <dbReference type="NCBI Taxonomy" id="446470"/>
    <lineage>
        <taxon>Bacteria</taxon>
        <taxon>Bacillati</taxon>
        <taxon>Actinomycetota</taxon>
        <taxon>Actinomycetes</taxon>
        <taxon>Glycomycetales</taxon>
        <taxon>Glycomycetaceae</taxon>
        <taxon>Stackebrandtia</taxon>
    </lineage>
</organism>
<keyword evidence="2" id="KW-0645">Protease</keyword>
<keyword evidence="13" id="KW-1185">Reference proteome</keyword>
<keyword evidence="6" id="KW-0865">Zymogen</keyword>
<dbReference type="EMBL" id="CP001778">
    <property type="protein sequence ID" value="ADD41269.1"/>
    <property type="molecule type" value="Genomic_DNA"/>
</dbReference>
<protein>
    <submittedName>
        <fullName evidence="12">Peptidase S1 and S6 chymotrypsin/Hap</fullName>
    </submittedName>
</protein>
<evidence type="ECO:0000256" key="8">
    <source>
        <dbReference type="PIRSR" id="PIRSR001134-1"/>
    </source>
</evidence>
<feature type="disulfide bond" evidence="9">
    <location>
        <begin position="292"/>
        <end position="302"/>
    </location>
</feature>
<evidence type="ECO:0000256" key="9">
    <source>
        <dbReference type="PIRSR" id="PIRSR001134-2"/>
    </source>
</evidence>
<feature type="signal peptide" evidence="10">
    <location>
        <begin position="1"/>
        <end position="30"/>
    </location>
</feature>
<gene>
    <name evidence="12" type="ordered locus">Snas_1566</name>
</gene>
<dbReference type="AlphaFoldDB" id="D3PWB2"/>
<keyword evidence="3 10" id="KW-0732">Signal</keyword>
<evidence type="ECO:0000256" key="7">
    <source>
        <dbReference type="ARBA" id="ARBA00023157"/>
    </source>
</evidence>
<feature type="active site" description="Charge relay system" evidence="8">
    <location>
        <position position="256"/>
    </location>
</feature>
<comment type="similarity">
    <text evidence="1">Belongs to the peptidase S1 family.</text>
</comment>
<dbReference type="OrthoDB" id="8781117at2"/>
<dbReference type="GO" id="GO:0004252">
    <property type="term" value="F:serine-type endopeptidase activity"/>
    <property type="evidence" value="ECO:0007669"/>
    <property type="project" value="InterPro"/>
</dbReference>
<dbReference type="STRING" id="446470.Snas_1566"/>
<feature type="domain" description="Peptidase S1A alpha-lytic prodomain" evidence="11">
    <location>
        <begin position="129"/>
        <end position="181"/>
    </location>
</feature>
<dbReference type="PRINTS" id="PR00861">
    <property type="entry name" value="ALYTICPTASE"/>
</dbReference>
<dbReference type="KEGG" id="sna:Snas_1566"/>
<evidence type="ECO:0000313" key="12">
    <source>
        <dbReference type="EMBL" id="ADD41269.1"/>
    </source>
</evidence>
<evidence type="ECO:0000256" key="2">
    <source>
        <dbReference type="ARBA" id="ARBA00022670"/>
    </source>
</evidence>
<evidence type="ECO:0000256" key="1">
    <source>
        <dbReference type="ARBA" id="ARBA00007664"/>
    </source>
</evidence>
<feature type="active site" description="Charge relay system" evidence="8">
    <location>
        <position position="334"/>
    </location>
</feature>
<sequence>MNKRKIAAVIGAAAIAGGTALFLSTGNASADEIRSIDDLKSTLKGTVSDGQLEAMKDHLGTTADGVYERLAVDKVTGDIEKIASEDFAGKYGGTWTNPQGTGTIVAITDPALVEDVEELGAKAEVVDSTMDELEKAKNKLDSVDVPEGVYSWSIDVMENSLKVAGDPEAAKSFIEDAGVKAIIDEKAEEVKPLEDIVGGTEYGIDNQSLCSVGFSVTGPDGDGFLTAGHCGSTGASVTSGTGQGGSFKDSVFPGSDYAYVDAGDGWTVSPNVEGSDQAVADSTEAEIGAEVCRSGRTTGWQCGSIQEKDASVTYPQGTVDGMTGTDACAEPGDSGGSFISGASAQGMTSGGSGDCSSGGQTYFFPVTDALSATGTELTVG</sequence>
<dbReference type="Pfam" id="PF02983">
    <property type="entry name" value="Pro_Al_protease"/>
    <property type="match status" value="1"/>
</dbReference>
<name>D3PWB2_STANL</name>
<feature type="disulfide bond" evidence="9">
    <location>
        <begin position="210"/>
        <end position="230"/>
    </location>
</feature>
<evidence type="ECO:0000256" key="3">
    <source>
        <dbReference type="ARBA" id="ARBA00022729"/>
    </source>
</evidence>
<keyword evidence="5" id="KW-0720">Serine protease</keyword>
<accession>D3PWB2</accession>
<proteinExistence type="inferred from homology"/>
<dbReference type="GO" id="GO:0006508">
    <property type="term" value="P:proteolysis"/>
    <property type="evidence" value="ECO:0007669"/>
    <property type="project" value="UniProtKB-KW"/>
</dbReference>
<feature type="chain" id="PRO_5003048032" evidence="10">
    <location>
        <begin position="31"/>
        <end position="380"/>
    </location>
</feature>
<evidence type="ECO:0000256" key="5">
    <source>
        <dbReference type="ARBA" id="ARBA00022825"/>
    </source>
</evidence>
<dbReference type="eggNOG" id="COG3979">
    <property type="taxonomic scope" value="Bacteria"/>
</dbReference>
<evidence type="ECO:0000313" key="13">
    <source>
        <dbReference type="Proteomes" id="UP000000844"/>
    </source>
</evidence>
<evidence type="ECO:0000259" key="11">
    <source>
        <dbReference type="Pfam" id="PF02983"/>
    </source>
</evidence>
<dbReference type="SUPFAM" id="SSF50494">
    <property type="entry name" value="Trypsin-like serine proteases"/>
    <property type="match status" value="1"/>
</dbReference>
<dbReference type="PIRSF" id="PIRSF001134">
    <property type="entry name" value="Streptogrisin"/>
    <property type="match status" value="1"/>
</dbReference>
<dbReference type="Proteomes" id="UP000000844">
    <property type="component" value="Chromosome"/>
</dbReference>
<keyword evidence="7 9" id="KW-1015">Disulfide bond</keyword>
<reference evidence="12 13" key="1">
    <citation type="journal article" date="2009" name="Stand. Genomic Sci.">
        <title>Complete genome sequence of Stackebrandtia nassauensis type strain (LLR-40K-21).</title>
        <authorList>
            <person name="Munk C."/>
            <person name="Lapidus A."/>
            <person name="Copeland A."/>
            <person name="Jando M."/>
            <person name="Mayilraj S."/>
            <person name="Glavina Del Rio T."/>
            <person name="Nolan M."/>
            <person name="Chen F."/>
            <person name="Lucas S."/>
            <person name="Tice H."/>
            <person name="Cheng J.F."/>
            <person name="Han C."/>
            <person name="Detter J.C."/>
            <person name="Bruce D."/>
            <person name="Goodwin L."/>
            <person name="Chain P."/>
            <person name="Pitluck S."/>
            <person name="Goker M."/>
            <person name="Ovchinikova G."/>
            <person name="Pati A."/>
            <person name="Ivanova N."/>
            <person name="Mavromatis K."/>
            <person name="Chen A."/>
            <person name="Palaniappan K."/>
            <person name="Land M."/>
            <person name="Hauser L."/>
            <person name="Chang Y.J."/>
            <person name="Jeffries C.D."/>
            <person name="Bristow J."/>
            <person name="Eisen J.A."/>
            <person name="Markowitz V."/>
            <person name="Hugenholtz P."/>
            <person name="Kyrpides N.C."/>
            <person name="Klenk H.P."/>
        </authorList>
    </citation>
    <scope>NUCLEOTIDE SEQUENCE [LARGE SCALE GENOMIC DNA]</scope>
    <source>
        <strain evidence="13">DSM 44728 / CIP 108903 / NRRL B-16338 / NBRC 102104 / LLR-40K-21</strain>
    </source>
</reference>
<dbReference type="CDD" id="cd21112">
    <property type="entry name" value="alphaLP-like"/>
    <property type="match status" value="1"/>
</dbReference>
<dbReference type="Gene3D" id="2.40.10.10">
    <property type="entry name" value="Trypsin-like serine proteases"/>
    <property type="match status" value="2"/>
</dbReference>
<evidence type="ECO:0000256" key="4">
    <source>
        <dbReference type="ARBA" id="ARBA00022801"/>
    </source>
</evidence>
<dbReference type="RefSeq" id="WP_013016840.1">
    <property type="nucleotide sequence ID" value="NC_013947.1"/>
</dbReference>
<keyword evidence="4" id="KW-0378">Hydrolase</keyword>
<dbReference type="HOGENOM" id="CLU_030648_2_0_11"/>
<dbReference type="InterPro" id="IPR035070">
    <property type="entry name" value="Streptogrisin_prodomain"/>
</dbReference>
<dbReference type="GO" id="GO:0005576">
    <property type="term" value="C:extracellular region"/>
    <property type="evidence" value="ECO:0007669"/>
    <property type="project" value="InterPro"/>
</dbReference>
<dbReference type="InterPro" id="IPR004236">
    <property type="entry name" value="Pept_S1_alpha_lytic"/>
</dbReference>
<evidence type="ECO:0000256" key="10">
    <source>
        <dbReference type="SAM" id="SignalP"/>
    </source>
</evidence>